<dbReference type="SMART" id="SM00181">
    <property type="entry name" value="EGF"/>
    <property type="match status" value="6"/>
</dbReference>
<keyword evidence="3" id="KW-0472">Membrane</keyword>
<feature type="domain" description="EGF-like" evidence="5">
    <location>
        <begin position="1110"/>
        <end position="1150"/>
    </location>
</feature>
<protein>
    <recommendedName>
        <fullName evidence="5">EGF-like domain-containing protein</fullName>
    </recommendedName>
</protein>
<keyword evidence="1" id="KW-1015">Disulfide bond</keyword>
<feature type="domain" description="EGF-like" evidence="5">
    <location>
        <begin position="1158"/>
        <end position="1194"/>
    </location>
</feature>
<keyword evidence="4" id="KW-0732">Signal</keyword>
<organism evidence="6 7">
    <name type="scientific">Blepharisma stoltei</name>
    <dbReference type="NCBI Taxonomy" id="1481888"/>
    <lineage>
        <taxon>Eukaryota</taxon>
        <taxon>Sar</taxon>
        <taxon>Alveolata</taxon>
        <taxon>Ciliophora</taxon>
        <taxon>Postciliodesmatophora</taxon>
        <taxon>Heterotrichea</taxon>
        <taxon>Heterotrichida</taxon>
        <taxon>Blepharismidae</taxon>
        <taxon>Blepharisma</taxon>
    </lineage>
</organism>
<feature type="transmembrane region" description="Helical" evidence="3">
    <location>
        <begin position="2497"/>
        <end position="2520"/>
    </location>
</feature>
<feature type="transmembrane region" description="Helical" evidence="3">
    <location>
        <begin position="2422"/>
        <end position="2443"/>
    </location>
</feature>
<keyword evidence="3" id="KW-1133">Transmembrane helix</keyword>
<evidence type="ECO:0000256" key="1">
    <source>
        <dbReference type="ARBA" id="ARBA00023157"/>
    </source>
</evidence>
<dbReference type="Proteomes" id="UP001162131">
    <property type="component" value="Unassembled WGS sequence"/>
</dbReference>
<feature type="domain" description="EGF-like" evidence="5">
    <location>
        <begin position="1202"/>
        <end position="1240"/>
    </location>
</feature>
<evidence type="ECO:0000313" key="6">
    <source>
        <dbReference type="EMBL" id="CAG9311880.1"/>
    </source>
</evidence>
<feature type="domain" description="EGF-like" evidence="5">
    <location>
        <begin position="1011"/>
        <end position="1054"/>
    </location>
</feature>
<feature type="domain" description="EGF-like" evidence="5">
    <location>
        <begin position="1249"/>
        <end position="1301"/>
    </location>
</feature>
<feature type="signal peptide" evidence="4">
    <location>
        <begin position="1"/>
        <end position="19"/>
    </location>
</feature>
<sequence length="2578" mass="281866">MKFIVLALIPLCVVSDLVADFILSSSNLKNGNLFISTDGNFSIYSPQSIYSDDAYVPKPTAIGTYFHGSTYLYRENFPSAFKVTHNFSIKLWVYFINNLESSGTVFALSSPTNTETPYPLSIYQQQGSLYLSTTLIETSSFPVDLGIFYIGIWKLIILTSSEGTDNSGEVNIYAPDGTENYPSLHATAPYQFPLNATQLNFGFRKSSFIGFLFEAAIYNSELLSADFSQFYTSSCEGCSFCDPSYNCLDTSKLYPAEKGEYPGFELCDKSCNYYCENSKAEDCFCDNELINIKNSINYDEEENKCCSNQLSLSQKINKEETIECCGELLEIIGSFDSENNLSESGLIIVNQVINTDDEDCGDINELITIRHVISEDYEEECEGCLKLITITHTINQDKEDEDCLNCGDTISVNAIISESEEDCQTCDSLFTLTNSIIDDFSDCLCEDFITLSQVIREESDCEFCDFLTFSGELFEEDCEFCSSLFTISQVISEEIEENCSCNDWVTTRWILLEESDCDYCSNHIALFGWLDNEDNTNCSCDNNFISINGTFDYSELCCDSQKFEIEGIIFDDSEEGCCSNELVEIRGILETEEKCCKNDLIEIHGSLLDDGECCSSNLFTISGIILEDEECCLSDLITIGGMLIDEIECCDTGFINVKAMIFDESDCCTTDLLAIEVTIFDEEDDQNYCCSDNLMLINGYIYEEDCCTQDMISLTGTIYDECCSSDLITISSIVYDEDDDNNCCISDFIKLNGFMIDYGCCDGDLIALSAIISEEEFCCESDLIKISSAIFDEESCCEDNLVTLQGELYDSEDCCSDSYISLHGAIWNNEETCCDGQNFIALNATIYDEEECSDCSSYIKINSNIYDVEDCGSCSDHITINWKIDNECPSCSESQTITLKAFLYDEEDCNSCLSSIALNATIDSECSSCSDLISFKFIISYDEDDCIPSCNSGEFYNGTQCEACGELCASCISKENCTVCEDPINMKIDSENPGNCFCKDGTFYNGATCESCKPLCEVCAEDGSCLKCNGLHLILKDGMCECESGYYLANGICTQCGLFCKECSNNGTCITCNDKNTMKFSVLNPEECECISGTYSDGETCHSCGSFCAECTDSITCLSCTVPSKMKISTSTPGTCECSSGFFKSSNSCSACTNLCSTCSSETSCTTCVANTNPISSNTCTCKDGYFKSSNSCKSCPSLCTTCSNSTICSSCVANAALNVNSMCACSSDFSVSDDSLSCLAQCNYLCTSCDKNDGKKCSACVSNAELLGNTCSCTENSVYDSGTKSCVCNSGYTLVNSKCVTCKNYFSSSDVVSISFTSTYTAILIEFKYYLDTSVDSSCSKTVASTSLAKLGTNPSCSWTDNKYLKITLGTDYLIRSEILYLDGTNILRKYGTCSVNYQALSGTVQLSTTASISAVISGQTSLSLTCGSDPLVYSGEKSYGSAGLGLTYSWSSTISPQISTLSTYISSQSSSKISISRSYFSTSVTTTLTVSLTVTNKFGNKSTSSITTIIEPSEALTVAFDQGNSISILASDSKTIKASVKTQCGSTSESISWEWDSIAVDGSPTYDSASILSKSKSPNKLEIAPNSLPAGGTYKFRAIATQTVSGVTYTGNSTITIATSHSPLVIALSRSSGSISPSQDFVVSGAGSYDPDDATGSLNYTWSCVTTDSDSTCVGADNSALVINEIGASLTIPSSKLVKGASYDLTLKISKDTRSSSSAITISVLNANTDASISIALSSQKVNPQAVVSLKAAVEVSSEVSITWSEISGSSISISPNNLPTVSFKVGTLSEGSSYTFQLSVFDTSINLSLTIEMPVTTNSGGSCTGSVSISPDSGQALITSFSISISGCVDKDEEDYPILYKYTDTWNSKTYKLSSTTESNSVTANMYPGDNTVVVYVCDQLNTCSSYSKSITVENYSARFLQTTSLLSLYKQAIIDPDQIPSAITLFCSSATIDSTLFSTMWSDLQLYVSENTASSDLLNDAMSSIFALTGQTSIMSSGMFDIFIEYLENYETTNNIMPTSDTIKYAVDITNNYLTFGETVSFNGSSIESYIVKTNTFIQLFVKKFTSNDLVSQQSLGSDVNTDTISLYKLRDFPTSFSNSTLNFTDHRSISFPSSLPFKDTDITNLRANYYTYSDDYSDVAEISFGLSGNYSNYTLIVSDENDYDYKAAMNPISIELPFYKNVSIAWRCLYYNQTTSAWQSDSTCKIKEVKNSSVVVETTHLSMYKLGDTPNVPPDPFIPPSYSCEDNNYPAIYILSVVVFIGIIFIPVAVIADRAQNTPEIAKKGQESSLTQRYLINETCMTSMVPPNSPKEITSDQSFGSPSQLVEPDEEEVKEDSPPSSDDDVVSMGDIGIDEPQYTEKSHASEIEPTVIPEEMASATKTEKSQELKRKALIMIEGHLAFGLVFYRSEFSRVLRLLTLTAIIIFELLLEGLFLYGFETIDEGSQKSSTKSVFENYEPNYFGYTILSIAIAMLIEVYLIIAFSIDKKKTPYMAASGILVAATILFGSIIGTVWLSYKFCHDWNGYWAASFLFGILVEIFVMQTIYMLFRYLFLENLPESKKEMSLTKSFTLA</sequence>
<feature type="transmembrane region" description="Helical" evidence="3">
    <location>
        <begin position="2256"/>
        <end position="2277"/>
    </location>
</feature>
<accession>A0AAU9IDA3</accession>
<dbReference type="SMART" id="SM00261">
    <property type="entry name" value="FU"/>
    <property type="match status" value="6"/>
</dbReference>
<feature type="chain" id="PRO_5043616986" description="EGF-like domain-containing protein" evidence="4">
    <location>
        <begin position="20"/>
        <end position="2578"/>
    </location>
</feature>
<keyword evidence="7" id="KW-1185">Reference proteome</keyword>
<gene>
    <name evidence="6" type="ORF">BSTOLATCC_MIC5140</name>
</gene>
<feature type="transmembrane region" description="Helical" evidence="3">
    <location>
        <begin position="2532"/>
        <end position="2558"/>
    </location>
</feature>
<evidence type="ECO:0000256" key="4">
    <source>
        <dbReference type="SAM" id="SignalP"/>
    </source>
</evidence>
<dbReference type="Gene3D" id="2.10.220.10">
    <property type="entry name" value="Hormone Receptor, Insulin-like Growth Factor Receptor 1, Chain A, domain 2"/>
    <property type="match status" value="2"/>
</dbReference>
<keyword evidence="3" id="KW-0812">Transmembrane</keyword>
<reference evidence="6" key="1">
    <citation type="submission" date="2021-09" db="EMBL/GenBank/DDBJ databases">
        <authorList>
            <consortium name="AG Swart"/>
            <person name="Singh M."/>
            <person name="Singh A."/>
            <person name="Seah K."/>
            <person name="Emmerich C."/>
        </authorList>
    </citation>
    <scope>NUCLEOTIDE SEQUENCE</scope>
    <source>
        <strain evidence="6">ATCC30299</strain>
    </source>
</reference>
<dbReference type="PANTHER" id="PTHR15332:SF175">
    <property type="entry name" value="PROPROTEIN CONVERTASE SUBTILISIN_KEXIN TYPE 5-LIKE"/>
    <property type="match status" value="1"/>
</dbReference>
<evidence type="ECO:0000256" key="2">
    <source>
        <dbReference type="SAM" id="MobiDB-lite"/>
    </source>
</evidence>
<dbReference type="InterPro" id="IPR002859">
    <property type="entry name" value="PKD/REJ-like"/>
</dbReference>
<dbReference type="InterPro" id="IPR009030">
    <property type="entry name" value="Growth_fac_rcpt_cys_sf"/>
</dbReference>
<feature type="region of interest" description="Disordered" evidence="2">
    <location>
        <begin position="2308"/>
        <end position="2353"/>
    </location>
</feature>
<feature type="compositionally biased region" description="Polar residues" evidence="2">
    <location>
        <begin position="2308"/>
        <end position="2329"/>
    </location>
</feature>
<dbReference type="SUPFAM" id="SSF57184">
    <property type="entry name" value="Growth factor receptor domain"/>
    <property type="match status" value="3"/>
</dbReference>
<feature type="domain" description="EGF-like" evidence="5">
    <location>
        <begin position="967"/>
        <end position="1010"/>
    </location>
</feature>
<dbReference type="Pfam" id="PF02010">
    <property type="entry name" value="REJ"/>
    <property type="match status" value="1"/>
</dbReference>
<dbReference type="EMBL" id="CAJZBQ010000005">
    <property type="protein sequence ID" value="CAG9311880.1"/>
    <property type="molecule type" value="Genomic_DNA"/>
</dbReference>
<dbReference type="InterPro" id="IPR000742">
    <property type="entry name" value="EGF"/>
</dbReference>
<dbReference type="SUPFAM" id="SSF49899">
    <property type="entry name" value="Concanavalin A-like lectins/glucanases"/>
    <property type="match status" value="1"/>
</dbReference>
<dbReference type="InterPro" id="IPR006212">
    <property type="entry name" value="Furin_repeat"/>
</dbReference>
<proteinExistence type="predicted"/>
<feature type="transmembrane region" description="Helical" evidence="3">
    <location>
        <begin position="2466"/>
        <end position="2490"/>
    </location>
</feature>
<comment type="caution">
    <text evidence="6">The sequence shown here is derived from an EMBL/GenBank/DDBJ whole genome shotgun (WGS) entry which is preliminary data.</text>
</comment>
<evidence type="ECO:0000259" key="5">
    <source>
        <dbReference type="SMART" id="SM00181"/>
    </source>
</evidence>
<evidence type="ECO:0000256" key="3">
    <source>
        <dbReference type="SAM" id="Phobius"/>
    </source>
</evidence>
<dbReference type="InterPro" id="IPR013320">
    <property type="entry name" value="ConA-like_dom_sf"/>
</dbReference>
<evidence type="ECO:0000313" key="7">
    <source>
        <dbReference type="Proteomes" id="UP001162131"/>
    </source>
</evidence>
<dbReference type="PANTHER" id="PTHR15332">
    <property type="entry name" value="PROPROTEIN CONVERTASE SUBTILISIN_KEXIN TYPE 5-LIKE"/>
    <property type="match status" value="1"/>
</dbReference>
<name>A0AAU9IDA3_9CILI</name>